<dbReference type="GO" id="GO:0015666">
    <property type="term" value="F:restriction endodeoxyribonuclease activity"/>
    <property type="evidence" value="ECO:0007669"/>
    <property type="project" value="TreeGrafter"/>
</dbReference>
<dbReference type="EC" id="3.1.21.-" evidence="3"/>
<keyword evidence="3" id="KW-0378">Hydrolase</keyword>
<comment type="caution">
    <text evidence="3">The sequence shown here is derived from an EMBL/GenBank/DDBJ whole genome shotgun (WGS) entry which is preliminary data.</text>
</comment>
<evidence type="ECO:0000256" key="1">
    <source>
        <dbReference type="SAM" id="Coils"/>
    </source>
</evidence>
<dbReference type="GO" id="GO:0003677">
    <property type="term" value="F:DNA binding"/>
    <property type="evidence" value="ECO:0007669"/>
    <property type="project" value="InterPro"/>
</dbReference>
<evidence type="ECO:0000313" key="3">
    <source>
        <dbReference type="EMBL" id="MDY0854761.1"/>
    </source>
</evidence>
<evidence type="ECO:0000259" key="2">
    <source>
        <dbReference type="Pfam" id="PF04471"/>
    </source>
</evidence>
<sequence>MRRKLVLKKIKDITKILTQREEVEKELKAIISKVVKAKKNLKSIDLKVNKQNQELNSISIKIESKVAQLKRVTEELHIKEQLLQNCVLEVKEKNIEIQKYNSIIEEKKGELMKQTRLSRKQKEKMQVYFEGQGQVETDFVSKELNSNNIINLVGEEKLTQIKFFAEAIRKLVNKRGKEEKVQHRLEEKQYRKEDREFNELFKNFIDLHYVSGIIHSNSDELLLALIKGEERKDRISGSFHYQNWNWVITFYEELFDPFLHVLKSKNYKINGYEDYLVLTLKELALLKNFSEHRDEFIPLFNLSPEYNSTVDVIHKYISLVGESNINQITYLGFLAVFLKEKGFINYIQGTTELYTIIKKEIKSFRAIQLETSLNKNRTTAHTQKNITIEDIDLLSGEEFEQYLADLLKCLGFRTELTKGSGDQGADILAFKQNKKYVIQAKRYKSTVGTAAIQEVVAGKAFYGADESWVITNSTYTKGAVELASKTNTKLWDREKLSNLIETLMV</sequence>
<dbReference type="GO" id="GO:0009307">
    <property type="term" value="P:DNA restriction-modification system"/>
    <property type="evidence" value="ECO:0007669"/>
    <property type="project" value="InterPro"/>
</dbReference>
<protein>
    <submittedName>
        <fullName evidence="3">Restriction endonuclease</fullName>
        <ecNumber evidence="3">3.1.21.-</ecNumber>
    </submittedName>
</protein>
<feature type="domain" description="Restriction endonuclease type IV Mrr" evidence="2">
    <location>
        <begin position="393"/>
        <end position="500"/>
    </location>
</feature>
<evidence type="ECO:0000313" key="4">
    <source>
        <dbReference type="Proteomes" id="UP001274571"/>
    </source>
</evidence>
<organism evidence="3 4">
    <name type="scientific">Bacillus thuringiensis</name>
    <dbReference type="NCBI Taxonomy" id="1428"/>
    <lineage>
        <taxon>Bacteria</taxon>
        <taxon>Bacillati</taxon>
        <taxon>Bacillota</taxon>
        <taxon>Bacilli</taxon>
        <taxon>Bacillales</taxon>
        <taxon>Bacillaceae</taxon>
        <taxon>Bacillus</taxon>
        <taxon>Bacillus cereus group</taxon>
    </lineage>
</organism>
<dbReference type="RefSeq" id="WP_320750052.1">
    <property type="nucleotide sequence ID" value="NZ_JAXHDG010000008.1"/>
</dbReference>
<accession>A0AAW9GSZ9</accession>
<dbReference type="InterPro" id="IPR007560">
    <property type="entry name" value="Restrct_endonuc_IV_Mrr"/>
</dbReference>
<gene>
    <name evidence="3" type="ORF">SOH20_28440</name>
</gene>
<dbReference type="InterPro" id="IPR011335">
    <property type="entry name" value="Restrct_endonuc-II-like"/>
</dbReference>
<dbReference type="AlphaFoldDB" id="A0AAW9GSZ9"/>
<reference evidence="3" key="1">
    <citation type="submission" date="2023-11" db="EMBL/GenBank/DDBJ databases">
        <title>Genome Sequence of Bacillus thuringiensis stain BLB 30AF.</title>
        <authorList>
            <person name="Farhat A."/>
        </authorList>
    </citation>
    <scope>NUCLEOTIDE SEQUENCE</scope>
    <source>
        <strain evidence="3">BLB30AF</strain>
    </source>
</reference>
<dbReference type="SUPFAM" id="SSF52980">
    <property type="entry name" value="Restriction endonuclease-like"/>
    <property type="match status" value="1"/>
</dbReference>
<proteinExistence type="predicted"/>
<keyword evidence="3" id="KW-0255">Endonuclease</keyword>
<dbReference type="InterPro" id="IPR052906">
    <property type="entry name" value="Type_IV_Methyl-Rstrct_Enzyme"/>
</dbReference>
<keyword evidence="1" id="KW-0175">Coiled coil</keyword>
<keyword evidence="3" id="KW-0540">Nuclease</keyword>
<dbReference type="EMBL" id="JAXCMD010000014">
    <property type="protein sequence ID" value="MDY0854761.1"/>
    <property type="molecule type" value="Genomic_DNA"/>
</dbReference>
<feature type="coiled-coil region" evidence="1">
    <location>
        <begin position="20"/>
        <end position="54"/>
    </location>
</feature>
<dbReference type="Gene3D" id="3.40.1350.10">
    <property type="match status" value="1"/>
</dbReference>
<dbReference type="PANTHER" id="PTHR30015:SF6">
    <property type="entry name" value="SLL1429 PROTEIN"/>
    <property type="match status" value="1"/>
</dbReference>
<name>A0AAW9GSZ9_BACTU</name>
<dbReference type="PANTHER" id="PTHR30015">
    <property type="entry name" value="MRR RESTRICTION SYSTEM PROTEIN"/>
    <property type="match status" value="1"/>
</dbReference>
<dbReference type="Pfam" id="PF04471">
    <property type="entry name" value="Mrr_cat"/>
    <property type="match status" value="1"/>
</dbReference>
<dbReference type="InterPro" id="IPR011856">
    <property type="entry name" value="tRNA_endonuc-like_dom_sf"/>
</dbReference>
<dbReference type="Proteomes" id="UP001274571">
    <property type="component" value="Unassembled WGS sequence"/>
</dbReference>